<keyword evidence="6" id="KW-0560">Oxidoreductase</keyword>
<organism evidence="6 7">
    <name type="scientific">Coprococcus hominis</name>
    <name type="common">ex Liu et al. 2022</name>
    <dbReference type="NCBI Taxonomy" id="2763039"/>
    <lineage>
        <taxon>Bacteria</taxon>
        <taxon>Bacillati</taxon>
        <taxon>Bacillota</taxon>
        <taxon>Clostridia</taxon>
        <taxon>Lachnospirales</taxon>
        <taxon>Lachnospiraceae</taxon>
        <taxon>Coprococcus</taxon>
    </lineage>
</organism>
<keyword evidence="4" id="KW-0411">Iron-sulfur</keyword>
<dbReference type="Gene3D" id="3.20.20.70">
    <property type="entry name" value="Aldolase class I"/>
    <property type="match status" value="1"/>
</dbReference>
<dbReference type="InterPro" id="IPR034505">
    <property type="entry name" value="Coproporphyrinogen-III_oxidase"/>
</dbReference>
<comment type="caution">
    <text evidence="6">The sequence shown here is derived from an EMBL/GenBank/DDBJ whole genome shotgun (WGS) entry which is preliminary data.</text>
</comment>
<evidence type="ECO:0000256" key="1">
    <source>
        <dbReference type="ARBA" id="ARBA00022691"/>
    </source>
</evidence>
<gene>
    <name evidence="6" type="primary">hemZ</name>
    <name evidence="6" type="ORF">H8S09_01350</name>
</gene>
<sequence length="517" mass="58386">MICLIQNVEDYNNDLRVILMAFYMGVKIITPENIEKKPELGADVAATLVAEFAEGQTKIWMKDGGLDVKSEGASEDKQQDWSAREVCGKPDIVIDQDYHDRKIFRNVLKRAMYRMLSERTGRVLPWGSLTGVRPVKIAMEAVERGCTDEEIQKLYQETYVASREKAEACVKIARREKAIIETIDERNEYCLYIGIPFCPTRCLYCSFTSYPIGVYKDKVDAYLDTMEKEMEYIAESYTEKKLASIYIGGGTPSSISAEQMDRLCSMIEKHFDLSQVREYTIEAGRPDSTTADKLQVMKAHGVDRISINPQTMNGETLKLIGRAHTPEQAEEAFMRAREAGFDNINMDLIVGLPGEDAEMVKRTLEKVKKLAPESLTVHTLAIKRAAHLKQEMDKYSFAGDVDEQLSLVGQAAEELGLAPYYLYRQKNMAGNLENVGYARHGLECLYNILIMEERTDIIGIGAGSSSKLIRREGDLDPVTGETITGNRIDRVENCKSVDDYIARIDEMIDRKKQAFAK</sequence>
<dbReference type="PROSITE" id="PS51918">
    <property type="entry name" value="RADICAL_SAM"/>
    <property type="match status" value="1"/>
</dbReference>
<evidence type="ECO:0000256" key="2">
    <source>
        <dbReference type="ARBA" id="ARBA00022723"/>
    </source>
</evidence>
<dbReference type="PANTHER" id="PTHR13932">
    <property type="entry name" value="COPROPORPHYRINIGEN III OXIDASE"/>
    <property type="match status" value="1"/>
</dbReference>
<accession>A0A8I0AMS0</accession>
<dbReference type="SUPFAM" id="SSF102114">
    <property type="entry name" value="Radical SAM enzymes"/>
    <property type="match status" value="1"/>
</dbReference>
<dbReference type="PANTHER" id="PTHR13932:SF1">
    <property type="entry name" value="OXYGEN-INDEPENDENT COPROPORPHYRINOGEN-III OXIDASE-LIKE PROTEIN HEMZ"/>
    <property type="match status" value="1"/>
</dbReference>
<dbReference type="GO" id="GO:0051539">
    <property type="term" value="F:4 iron, 4 sulfur cluster binding"/>
    <property type="evidence" value="ECO:0007669"/>
    <property type="project" value="TreeGrafter"/>
</dbReference>
<keyword evidence="2" id="KW-0479">Metal-binding</keyword>
<dbReference type="GO" id="GO:0051989">
    <property type="term" value="F:coproporphyrinogen dehydrogenase activity"/>
    <property type="evidence" value="ECO:0007669"/>
    <property type="project" value="UniProtKB-EC"/>
</dbReference>
<dbReference type="SFLD" id="SFLDG01082">
    <property type="entry name" value="B12-binding_domain_containing"/>
    <property type="match status" value="1"/>
</dbReference>
<dbReference type="SFLD" id="SFLDS00029">
    <property type="entry name" value="Radical_SAM"/>
    <property type="match status" value="1"/>
</dbReference>
<dbReference type="SMART" id="SM00729">
    <property type="entry name" value="Elp3"/>
    <property type="match status" value="1"/>
</dbReference>
<name>A0A8I0AMS0_9FIRM</name>
<dbReference type="InterPro" id="IPR013785">
    <property type="entry name" value="Aldolase_TIM"/>
</dbReference>
<dbReference type="GO" id="GO:0005737">
    <property type="term" value="C:cytoplasm"/>
    <property type="evidence" value="ECO:0007669"/>
    <property type="project" value="TreeGrafter"/>
</dbReference>
<dbReference type="Pfam" id="PF04055">
    <property type="entry name" value="Radical_SAM"/>
    <property type="match status" value="1"/>
</dbReference>
<dbReference type="GO" id="GO:0006779">
    <property type="term" value="P:porphyrin-containing compound biosynthetic process"/>
    <property type="evidence" value="ECO:0007669"/>
    <property type="project" value="TreeGrafter"/>
</dbReference>
<dbReference type="EMBL" id="JACOOX010000001">
    <property type="protein sequence ID" value="MBC5661548.1"/>
    <property type="molecule type" value="Genomic_DNA"/>
</dbReference>
<dbReference type="RefSeq" id="WP_117807868.1">
    <property type="nucleotide sequence ID" value="NZ_JACOOX010000001.1"/>
</dbReference>
<evidence type="ECO:0000313" key="7">
    <source>
        <dbReference type="Proteomes" id="UP000615234"/>
    </source>
</evidence>
<dbReference type="SFLD" id="SFLDG01065">
    <property type="entry name" value="anaerobic_coproporphyrinogen-I"/>
    <property type="match status" value="1"/>
</dbReference>
<dbReference type="InterPro" id="IPR023995">
    <property type="entry name" value="HemZ"/>
</dbReference>
<dbReference type="CDD" id="cd01335">
    <property type="entry name" value="Radical_SAM"/>
    <property type="match status" value="1"/>
</dbReference>
<dbReference type="InterPro" id="IPR006638">
    <property type="entry name" value="Elp3/MiaA/NifB-like_rSAM"/>
</dbReference>
<protein>
    <submittedName>
        <fullName evidence="6">Coproporphyrinogen dehydrogenase HemZ</fullName>
        <ecNumber evidence="6">1.3.98.3</ecNumber>
    </submittedName>
</protein>
<proteinExistence type="predicted"/>
<keyword evidence="7" id="KW-1185">Reference proteome</keyword>
<reference evidence="6 7" key="1">
    <citation type="submission" date="2020-08" db="EMBL/GenBank/DDBJ databases">
        <title>Genome public.</title>
        <authorList>
            <person name="Liu C."/>
            <person name="Sun Q."/>
        </authorList>
    </citation>
    <scope>NUCLEOTIDE SEQUENCE [LARGE SCALE GENOMIC DNA]</scope>
    <source>
        <strain evidence="6 7">NSJ-10</strain>
    </source>
</reference>
<feature type="domain" description="Radical SAM core" evidence="5">
    <location>
        <begin position="183"/>
        <end position="418"/>
    </location>
</feature>
<dbReference type="AlphaFoldDB" id="A0A8I0AMS0"/>
<evidence type="ECO:0000256" key="4">
    <source>
        <dbReference type="ARBA" id="ARBA00023014"/>
    </source>
</evidence>
<dbReference type="InterPro" id="IPR058240">
    <property type="entry name" value="rSAM_sf"/>
</dbReference>
<keyword evidence="1" id="KW-0949">S-adenosyl-L-methionine</keyword>
<keyword evidence="3" id="KW-0408">Iron</keyword>
<dbReference type="Proteomes" id="UP000615234">
    <property type="component" value="Unassembled WGS sequence"/>
</dbReference>
<evidence type="ECO:0000256" key="3">
    <source>
        <dbReference type="ARBA" id="ARBA00023004"/>
    </source>
</evidence>
<evidence type="ECO:0000313" key="6">
    <source>
        <dbReference type="EMBL" id="MBC5661548.1"/>
    </source>
</evidence>
<dbReference type="SFLD" id="SFLDF00310">
    <property type="entry name" value="oxygen-independent_coproporphy"/>
    <property type="match status" value="1"/>
</dbReference>
<dbReference type="InterPro" id="IPR007197">
    <property type="entry name" value="rSAM"/>
</dbReference>
<evidence type="ECO:0000259" key="5">
    <source>
        <dbReference type="PROSITE" id="PS51918"/>
    </source>
</evidence>
<dbReference type="GO" id="GO:0046872">
    <property type="term" value="F:metal ion binding"/>
    <property type="evidence" value="ECO:0007669"/>
    <property type="project" value="UniProtKB-KW"/>
</dbReference>
<dbReference type="EC" id="1.3.98.3" evidence="6"/>
<dbReference type="NCBIfam" id="TIGR03994">
    <property type="entry name" value="rSAM_HemZ"/>
    <property type="match status" value="1"/>
</dbReference>